<evidence type="ECO:0000313" key="3">
    <source>
        <dbReference type="Proteomes" id="UP001209476"/>
    </source>
</evidence>
<evidence type="ECO:0000313" key="2">
    <source>
        <dbReference type="EMBL" id="MCW4165039.1"/>
    </source>
</evidence>
<dbReference type="PANTHER" id="PTHR30390:SF6">
    <property type="entry name" value="DNAA INITIATOR-ASSOCIATING PROTEIN DIAA"/>
    <property type="match status" value="1"/>
</dbReference>
<dbReference type="AlphaFoldDB" id="A0AAW5UXA6"/>
<dbReference type="InterPro" id="IPR050099">
    <property type="entry name" value="SIS_GmhA/DiaA_subfam"/>
</dbReference>
<dbReference type="PANTHER" id="PTHR30390">
    <property type="entry name" value="SEDOHEPTULOSE 7-PHOSPHATE ISOMERASE / DNAA INITIATOR-ASSOCIATING FACTOR FOR REPLICATION INITIATION"/>
    <property type="match status" value="1"/>
</dbReference>
<feature type="domain" description="SIS" evidence="1">
    <location>
        <begin position="25"/>
        <end position="106"/>
    </location>
</feature>
<proteinExistence type="predicted"/>
<comment type="caution">
    <text evidence="2">The sequence shown here is derived from an EMBL/GenBank/DDBJ whole genome shotgun (WGS) entry which is preliminary data.</text>
</comment>
<dbReference type="InterPro" id="IPR001347">
    <property type="entry name" value="SIS_dom"/>
</dbReference>
<dbReference type="GO" id="GO:1901135">
    <property type="term" value="P:carbohydrate derivative metabolic process"/>
    <property type="evidence" value="ECO:0007669"/>
    <property type="project" value="InterPro"/>
</dbReference>
<dbReference type="Gene3D" id="3.40.50.10490">
    <property type="entry name" value="Glucose-6-phosphate isomerase like protein, domain 1"/>
    <property type="match status" value="1"/>
</dbReference>
<dbReference type="SUPFAM" id="SSF53697">
    <property type="entry name" value="SIS domain"/>
    <property type="match status" value="1"/>
</dbReference>
<dbReference type="Proteomes" id="UP001209476">
    <property type="component" value="Unassembled WGS sequence"/>
</dbReference>
<sequence length="157" mass="17865">MKELLTIEKMLNCRLVAIESMLQSKALQQSILSSAINIAYCLSHGGKVITAGNGGSASQSQHFVAELMGKFHKERCTYSAISLNSDTSLLTCIGNDYGFERIFSRQILGIAKPNLGRLCKMYLRIWEKTKTSIFLHQLQQNIYIKFKNYGRKKEQWH</sequence>
<protein>
    <submittedName>
        <fullName evidence="2">SIS domain-containing protein</fullName>
    </submittedName>
</protein>
<dbReference type="RefSeq" id="WP_264911394.1">
    <property type="nucleotide sequence ID" value="NZ_JAPDUL010000001.1"/>
</dbReference>
<dbReference type="EMBL" id="JAPDUM010000001">
    <property type="protein sequence ID" value="MCW4165039.1"/>
    <property type="molecule type" value="Genomic_DNA"/>
</dbReference>
<evidence type="ECO:0000259" key="1">
    <source>
        <dbReference type="Pfam" id="PF13580"/>
    </source>
</evidence>
<name>A0AAW5UXA6_9BACT</name>
<dbReference type="GO" id="GO:0097367">
    <property type="term" value="F:carbohydrate derivative binding"/>
    <property type="evidence" value="ECO:0007669"/>
    <property type="project" value="InterPro"/>
</dbReference>
<dbReference type="InterPro" id="IPR046348">
    <property type="entry name" value="SIS_dom_sf"/>
</dbReference>
<organism evidence="2 3">
    <name type="scientific">Segatella copri</name>
    <dbReference type="NCBI Taxonomy" id="165179"/>
    <lineage>
        <taxon>Bacteria</taxon>
        <taxon>Pseudomonadati</taxon>
        <taxon>Bacteroidota</taxon>
        <taxon>Bacteroidia</taxon>
        <taxon>Bacteroidales</taxon>
        <taxon>Prevotellaceae</taxon>
        <taxon>Segatella</taxon>
    </lineage>
</organism>
<reference evidence="2" key="1">
    <citation type="submission" date="2022-11" db="EMBL/GenBank/DDBJ databases">
        <title>Genomic repertoires linked with pathogenic potency of arthritogenic Prevotella copri isolated from the gut of rheumatoid arthritis patients.</title>
        <authorList>
            <person name="Nii T."/>
            <person name="Maeda Y."/>
            <person name="Motooka D."/>
            <person name="Naito M."/>
            <person name="Matsumoto Y."/>
            <person name="Ogawa T."/>
            <person name="Oguro-Igashira E."/>
            <person name="Kishikawa T."/>
            <person name="Yamashita M."/>
            <person name="Koizumi S."/>
            <person name="Kurakawa T."/>
            <person name="Okumura R."/>
            <person name="Kayama H."/>
            <person name="Murakami M."/>
            <person name="Sakaguchi T."/>
            <person name="Das B."/>
            <person name="Nakamura S."/>
            <person name="Okada Y."/>
            <person name="Kumanogoh A."/>
            <person name="Takeda K."/>
        </authorList>
    </citation>
    <scope>NUCLEOTIDE SEQUENCE</scope>
    <source>
        <strain evidence="2">RA-N001-16</strain>
    </source>
</reference>
<dbReference type="Pfam" id="PF13580">
    <property type="entry name" value="SIS_2"/>
    <property type="match status" value="1"/>
</dbReference>
<gene>
    <name evidence="2" type="ORF">ONS98_07350</name>
</gene>
<accession>A0AAW5UXA6</accession>